<dbReference type="InterPro" id="IPR002559">
    <property type="entry name" value="Transposase_11"/>
</dbReference>
<dbReference type="EC" id="3.1.-.-" evidence="2"/>
<protein>
    <submittedName>
        <fullName evidence="2">Transposase for transposon Tn5</fullName>
        <ecNumber evidence="2">3.1.-.-</ecNumber>
    </submittedName>
</protein>
<dbReference type="PANTHER" id="PTHR37319:SF1">
    <property type="entry name" value="TRANSPOSASE TN5 DIMERISATION DOMAIN-CONTAINING PROTEIN"/>
    <property type="match status" value="1"/>
</dbReference>
<dbReference type="PANTHER" id="PTHR37319">
    <property type="entry name" value="TRANSPOSASE"/>
    <property type="match status" value="1"/>
</dbReference>
<dbReference type="InterPro" id="IPR012337">
    <property type="entry name" value="RNaseH-like_sf"/>
</dbReference>
<dbReference type="NCBIfam" id="NF033590">
    <property type="entry name" value="transpos_IS4_3"/>
    <property type="match status" value="1"/>
</dbReference>
<organism evidence="2">
    <name type="scientific">Escherichia coli</name>
    <dbReference type="NCBI Taxonomy" id="562"/>
    <lineage>
        <taxon>Bacteria</taxon>
        <taxon>Pseudomonadati</taxon>
        <taxon>Pseudomonadota</taxon>
        <taxon>Gammaproteobacteria</taxon>
        <taxon>Enterobacterales</taxon>
        <taxon>Enterobacteriaceae</taxon>
        <taxon>Escherichia</taxon>
    </lineage>
</organism>
<dbReference type="GO" id="GO:0003677">
    <property type="term" value="F:DNA binding"/>
    <property type="evidence" value="ECO:0007669"/>
    <property type="project" value="InterPro"/>
</dbReference>
<dbReference type="Gene3D" id="1.10.740.10">
    <property type="entry name" value="Transferase Inhibitor Protein From Tn5, Chain"/>
    <property type="match status" value="1"/>
</dbReference>
<dbReference type="InterPro" id="IPR014737">
    <property type="entry name" value="Transposase_Tn5-like_C"/>
</dbReference>
<keyword evidence="2" id="KW-0378">Hydrolase</keyword>
<dbReference type="Gene3D" id="3.90.350.10">
    <property type="entry name" value="Transposase Inhibitor Protein From Tn5, Chain A, domain 1"/>
    <property type="match status" value="1"/>
</dbReference>
<accession>A0A5B9SXN9</accession>
<name>A0A5B9SXN9_ECOLX</name>
<dbReference type="EMBL" id="MK878531">
    <property type="protein sequence ID" value="QEG96536.1"/>
    <property type="molecule type" value="Genomic_DNA"/>
</dbReference>
<gene>
    <name evidence="2" type="primary">tnpA_1</name>
    <name evidence="2" type="ORF">EC0067K-MccH47_00119</name>
</gene>
<evidence type="ECO:0000313" key="2">
    <source>
        <dbReference type="EMBL" id="QEG96536.1"/>
    </source>
</evidence>
<dbReference type="GO" id="GO:0006313">
    <property type="term" value="P:DNA transposition"/>
    <property type="evidence" value="ECO:0007669"/>
    <property type="project" value="InterPro"/>
</dbReference>
<dbReference type="InterPro" id="IPR054836">
    <property type="entry name" value="Tn5_transposase"/>
</dbReference>
<reference evidence="2" key="1">
    <citation type="submission" date="2019-05" db="EMBL/GenBank/DDBJ databases">
        <title>Bacteriocin occurrence and activity in Escherichia coli isolated from bovines and wastewater.</title>
        <authorList>
            <person name="Cameron A."/>
            <person name="Zaheer R."/>
            <person name="Barbieri R."/>
            <person name="McAllister T.A."/>
        </authorList>
    </citation>
    <scope>NUCLEOTIDE SEQUENCE</scope>
    <source>
        <strain evidence="2">0067K</strain>
    </source>
</reference>
<dbReference type="AlphaFoldDB" id="A0A5B9SXN9"/>
<sequence>MVRAAQNRRLEEAPGKLFELPEVLATAGSHTLNVMQKGGRAARQARMFISYSEVSIKNPDNSGQALPLTYVCCREQAEDGACWHLLTSEKVASAADARRIVSHYERRWLIEEYHKAWKSGGTCVESLRMQTRDNLERMVVIKAFIAVRVLGLRQGGISEETQNDSCEKILTPTEWKLLWVKLEGKPLPSQTPTLKWACLKLAKLGRWHDSKRTGRPGWVVMWDGWFRLQDMQDMVEGYLVMKSLDQEI</sequence>
<evidence type="ECO:0000259" key="1">
    <source>
        <dbReference type="Pfam" id="PF01609"/>
    </source>
</evidence>
<dbReference type="GO" id="GO:0004803">
    <property type="term" value="F:transposase activity"/>
    <property type="evidence" value="ECO:0007669"/>
    <property type="project" value="InterPro"/>
</dbReference>
<dbReference type="GO" id="GO:0016787">
    <property type="term" value="F:hydrolase activity"/>
    <property type="evidence" value="ECO:0007669"/>
    <property type="project" value="UniProtKB-KW"/>
</dbReference>
<feature type="domain" description="Transposase IS4-like" evidence="1">
    <location>
        <begin position="74"/>
        <end position="145"/>
    </location>
</feature>
<dbReference type="Pfam" id="PF01609">
    <property type="entry name" value="DDE_Tnp_1"/>
    <property type="match status" value="1"/>
</dbReference>
<proteinExistence type="predicted"/>
<dbReference type="SUPFAM" id="SSF53098">
    <property type="entry name" value="Ribonuclease H-like"/>
    <property type="match status" value="1"/>
</dbReference>
<dbReference type="InterPro" id="IPR047768">
    <property type="entry name" value="Tn5p-like"/>
</dbReference>